<evidence type="ECO:0000313" key="2">
    <source>
        <dbReference type="EMBL" id="KAH7032723.1"/>
    </source>
</evidence>
<protein>
    <submittedName>
        <fullName evidence="2">Uncharacterized protein</fullName>
    </submittedName>
</protein>
<evidence type="ECO:0000313" key="3">
    <source>
        <dbReference type="Proteomes" id="UP000756346"/>
    </source>
</evidence>
<keyword evidence="3" id="KW-1185">Reference proteome</keyword>
<name>A0A9P8YAU7_9PEZI</name>
<dbReference type="EMBL" id="JAGTJQ010000004">
    <property type="protein sequence ID" value="KAH7032723.1"/>
    <property type="molecule type" value="Genomic_DNA"/>
</dbReference>
<accession>A0A9P8YAU7</accession>
<dbReference type="AlphaFoldDB" id="A0A9P8YAU7"/>
<dbReference type="GeneID" id="70183021"/>
<organism evidence="2 3">
    <name type="scientific">Microdochium trichocladiopsis</name>
    <dbReference type="NCBI Taxonomy" id="1682393"/>
    <lineage>
        <taxon>Eukaryota</taxon>
        <taxon>Fungi</taxon>
        <taxon>Dikarya</taxon>
        <taxon>Ascomycota</taxon>
        <taxon>Pezizomycotina</taxon>
        <taxon>Sordariomycetes</taxon>
        <taxon>Xylariomycetidae</taxon>
        <taxon>Xylariales</taxon>
        <taxon>Microdochiaceae</taxon>
        <taxon>Microdochium</taxon>
    </lineage>
</organism>
<comment type="caution">
    <text evidence="2">The sequence shown here is derived from an EMBL/GenBank/DDBJ whole genome shotgun (WGS) entry which is preliminary data.</text>
</comment>
<gene>
    <name evidence="2" type="ORF">B0I36DRAFT_319917</name>
</gene>
<dbReference type="RefSeq" id="XP_046013555.1">
    <property type="nucleotide sequence ID" value="XM_046153475.1"/>
</dbReference>
<feature type="compositionally biased region" description="Polar residues" evidence="1">
    <location>
        <begin position="35"/>
        <end position="45"/>
    </location>
</feature>
<proteinExistence type="predicted"/>
<evidence type="ECO:0000256" key="1">
    <source>
        <dbReference type="SAM" id="MobiDB-lite"/>
    </source>
</evidence>
<reference evidence="2" key="1">
    <citation type="journal article" date="2021" name="Nat. Commun.">
        <title>Genetic determinants of endophytism in the Arabidopsis root mycobiome.</title>
        <authorList>
            <person name="Mesny F."/>
            <person name="Miyauchi S."/>
            <person name="Thiergart T."/>
            <person name="Pickel B."/>
            <person name="Atanasova L."/>
            <person name="Karlsson M."/>
            <person name="Huettel B."/>
            <person name="Barry K.W."/>
            <person name="Haridas S."/>
            <person name="Chen C."/>
            <person name="Bauer D."/>
            <person name="Andreopoulos W."/>
            <person name="Pangilinan J."/>
            <person name="LaButti K."/>
            <person name="Riley R."/>
            <person name="Lipzen A."/>
            <person name="Clum A."/>
            <person name="Drula E."/>
            <person name="Henrissat B."/>
            <person name="Kohler A."/>
            <person name="Grigoriev I.V."/>
            <person name="Martin F.M."/>
            <person name="Hacquard S."/>
        </authorList>
    </citation>
    <scope>NUCLEOTIDE SEQUENCE</scope>
    <source>
        <strain evidence="2">MPI-CAGE-CH-0230</strain>
    </source>
</reference>
<dbReference type="Proteomes" id="UP000756346">
    <property type="component" value="Unassembled WGS sequence"/>
</dbReference>
<feature type="region of interest" description="Disordered" evidence="1">
    <location>
        <begin position="1"/>
        <end position="53"/>
    </location>
</feature>
<sequence>MQLFSRIPGRPMASPRQHPASAPTACRCPAPSPLNPDQQRQNSGRPSSPHSALSCLSSCSVGVCLSLSSACRLSA</sequence>